<evidence type="ECO:0000313" key="3">
    <source>
        <dbReference type="Proteomes" id="UP000272942"/>
    </source>
</evidence>
<dbReference type="Proteomes" id="UP000272942">
    <property type="component" value="Unassembled WGS sequence"/>
</dbReference>
<keyword evidence="1" id="KW-1133">Transmembrane helix</keyword>
<gene>
    <name evidence="2" type="ORF">ECPE_LOCUS4716</name>
</gene>
<protein>
    <submittedName>
        <fullName evidence="4">Neur_chan_memb domain-containing protein</fullName>
    </submittedName>
</protein>
<proteinExistence type="predicted"/>
<keyword evidence="3" id="KW-1185">Reference proteome</keyword>
<keyword evidence="1" id="KW-0472">Membrane</keyword>
<dbReference type="GO" id="GO:0006811">
    <property type="term" value="P:monoatomic ion transport"/>
    <property type="evidence" value="ECO:0007669"/>
    <property type="project" value="InterPro"/>
</dbReference>
<evidence type="ECO:0000313" key="4">
    <source>
        <dbReference type="WBParaSite" id="ECPE_0000472801-mRNA-1"/>
    </source>
</evidence>
<dbReference type="WBParaSite" id="ECPE_0000472801-mRNA-1">
    <property type="protein sequence ID" value="ECPE_0000472801-mRNA-1"/>
    <property type="gene ID" value="ECPE_0000472801"/>
</dbReference>
<dbReference type="SUPFAM" id="SSF90112">
    <property type="entry name" value="Neurotransmitter-gated ion-channel transmembrane pore"/>
    <property type="match status" value="1"/>
</dbReference>
<feature type="transmembrane region" description="Helical" evidence="1">
    <location>
        <begin position="15"/>
        <end position="37"/>
    </location>
</feature>
<evidence type="ECO:0000313" key="2">
    <source>
        <dbReference type="EMBL" id="VDP73460.1"/>
    </source>
</evidence>
<dbReference type="AlphaFoldDB" id="A0A183ACN1"/>
<evidence type="ECO:0000256" key="1">
    <source>
        <dbReference type="SAM" id="Phobius"/>
    </source>
</evidence>
<sequence>MYTIDAVVQAANVRIYMTSVMTLTALSVVICVIVINLDSRGEKLLPVPGWLRRLVNLNLIRNMVDHERNPMEAAAKLEHVS</sequence>
<organism evidence="4">
    <name type="scientific">Echinostoma caproni</name>
    <dbReference type="NCBI Taxonomy" id="27848"/>
    <lineage>
        <taxon>Eukaryota</taxon>
        <taxon>Metazoa</taxon>
        <taxon>Spiralia</taxon>
        <taxon>Lophotrochozoa</taxon>
        <taxon>Platyhelminthes</taxon>
        <taxon>Trematoda</taxon>
        <taxon>Digenea</taxon>
        <taxon>Plagiorchiida</taxon>
        <taxon>Echinostomata</taxon>
        <taxon>Echinostomatoidea</taxon>
        <taxon>Echinostomatidae</taxon>
        <taxon>Echinostoma</taxon>
    </lineage>
</organism>
<reference evidence="4" key="1">
    <citation type="submission" date="2016-06" db="UniProtKB">
        <authorList>
            <consortium name="WormBaseParasite"/>
        </authorList>
    </citation>
    <scope>IDENTIFICATION</scope>
</reference>
<dbReference type="GO" id="GO:0016020">
    <property type="term" value="C:membrane"/>
    <property type="evidence" value="ECO:0007669"/>
    <property type="project" value="InterPro"/>
</dbReference>
<accession>A0A183ACN1</accession>
<dbReference type="InterPro" id="IPR036719">
    <property type="entry name" value="Neuro-gated_channel_TM_sf"/>
</dbReference>
<reference evidence="2 3" key="2">
    <citation type="submission" date="2018-11" db="EMBL/GenBank/DDBJ databases">
        <authorList>
            <consortium name="Pathogen Informatics"/>
        </authorList>
    </citation>
    <scope>NUCLEOTIDE SEQUENCE [LARGE SCALE GENOMIC DNA]</scope>
    <source>
        <strain evidence="2 3">Egypt</strain>
    </source>
</reference>
<keyword evidence="1" id="KW-0812">Transmembrane</keyword>
<name>A0A183ACN1_9TREM</name>
<dbReference type="EMBL" id="UZAN01041575">
    <property type="protein sequence ID" value="VDP73460.1"/>
    <property type="molecule type" value="Genomic_DNA"/>
</dbReference>